<evidence type="ECO:0000313" key="1">
    <source>
        <dbReference type="EMBL" id="KEI71521.1"/>
    </source>
</evidence>
<name>A0A081KBJ5_9GAMM</name>
<dbReference type="Proteomes" id="UP000027997">
    <property type="component" value="Unassembled WGS sequence"/>
</dbReference>
<dbReference type="eggNOG" id="COG0457">
    <property type="taxonomic scope" value="Bacteria"/>
</dbReference>
<sequence>MFSGCFSGGFSGQVSQAFPMTRCIIALLFCCVVSSPVMGSAAGWQLVLEKPEGEWWQGQPVEVLLVSLAPPHSGMTLTIAETERFIVLQRPAVSVKRGELKGTGYPVQLTPLNSGRLALPEFSMKSHDDKRSVSADVQVKAPELTDEMSLDITRSRGRIYLGQSIRLGFEWVTTVPLQALKAVNILIPELASPVNRNIAPHNVNSQDENSIGLPVGGQRIMADWRHRPEGGVSIHFEIIIQPQQTGTFHFDPPMLLASIDPEVMEFSPQVFRGMPYPAHFDNNFFDQDDAAGVKRSQRVIALGKPYSLVVDALPPGQPEHFSGVVGRPDISLAIDSTEVGQGERMNVSVRIRHPDLEAFPIPDLKAQAAYRQAFDIGSKTSHSSYREGVRYEAQYLTPKLTEISELPPVVVNYFDPISGFYRDYLTEPVPIKVTPSRQFSLTDTNLTDGIVLKNPVKLDSSGIWEHAWGELVLSESDPVTDWSYLLYLLLCLPPLVAGIYLARHWWRCREEKRGRGSFAVFARHLWKHRDPYQSLGLYLNRRLGLPPSKLAKDELRLLLQKQQVDKVLVEKLCQWLSQYQAQFQSGHREINDPLLTALAGLVKSLDRALGHEKPGKGVTE</sequence>
<keyword evidence="2" id="KW-1185">Reference proteome</keyword>
<comment type="caution">
    <text evidence="1">The sequence shown here is derived from an EMBL/GenBank/DDBJ whole genome shotgun (WGS) entry which is preliminary data.</text>
</comment>
<dbReference type="STRING" id="305900.GV64_12925"/>
<reference evidence="1 2" key="1">
    <citation type="submission" date="2014-06" db="EMBL/GenBank/DDBJ databases">
        <title>Whole Genome Sequences of Three Symbiotic Endozoicomonas Bacteria.</title>
        <authorList>
            <person name="Neave M.J."/>
            <person name="Apprill A."/>
            <person name="Voolstra C.R."/>
        </authorList>
    </citation>
    <scope>NUCLEOTIDE SEQUENCE [LARGE SCALE GENOMIC DNA]</scope>
    <source>
        <strain evidence="1 2">DSM 22380</strain>
    </source>
</reference>
<dbReference type="AlphaFoldDB" id="A0A081KBJ5"/>
<dbReference type="EMBL" id="JOJP01000001">
    <property type="protein sequence ID" value="KEI71521.1"/>
    <property type="molecule type" value="Genomic_DNA"/>
</dbReference>
<accession>A0A081KBJ5</accession>
<protein>
    <recommendedName>
        <fullName evidence="3">Protein BatD</fullName>
    </recommendedName>
</protein>
<organism evidence="1 2">
    <name type="scientific">Endozoicomonas elysicola</name>
    <dbReference type="NCBI Taxonomy" id="305900"/>
    <lineage>
        <taxon>Bacteria</taxon>
        <taxon>Pseudomonadati</taxon>
        <taxon>Pseudomonadota</taxon>
        <taxon>Gammaproteobacteria</taxon>
        <taxon>Oceanospirillales</taxon>
        <taxon>Endozoicomonadaceae</taxon>
        <taxon>Endozoicomonas</taxon>
    </lineage>
</organism>
<evidence type="ECO:0000313" key="2">
    <source>
        <dbReference type="Proteomes" id="UP000027997"/>
    </source>
</evidence>
<proteinExistence type="predicted"/>
<evidence type="ECO:0008006" key="3">
    <source>
        <dbReference type="Google" id="ProtNLM"/>
    </source>
</evidence>
<gene>
    <name evidence="1" type="ORF">GV64_12925</name>
</gene>